<evidence type="ECO:0000256" key="1">
    <source>
        <dbReference type="SAM" id="Phobius"/>
    </source>
</evidence>
<dbReference type="PANTHER" id="PTHR34980">
    <property type="entry name" value="INNER MEMBRANE PROTEIN-RELATED-RELATED"/>
    <property type="match status" value="1"/>
</dbReference>
<dbReference type="RefSeq" id="WP_174135530.1">
    <property type="nucleotide sequence ID" value="NZ_JABUFE010000002.1"/>
</dbReference>
<accession>A0ABX2IM62</accession>
<feature type="transmembrane region" description="Helical" evidence="1">
    <location>
        <begin position="106"/>
        <end position="127"/>
    </location>
</feature>
<organism evidence="2 3">
    <name type="scientific">Parasulfitobacter algicola</name>
    <dbReference type="NCBI Taxonomy" id="2614809"/>
    <lineage>
        <taxon>Bacteria</taxon>
        <taxon>Pseudomonadati</taxon>
        <taxon>Pseudomonadota</taxon>
        <taxon>Alphaproteobacteria</taxon>
        <taxon>Rhodobacterales</taxon>
        <taxon>Roseobacteraceae</taxon>
        <taxon>Parasulfitobacter</taxon>
    </lineage>
</organism>
<reference evidence="2 3" key="1">
    <citation type="submission" date="2020-06" db="EMBL/GenBank/DDBJ databases">
        <title>Sulfitobacter algicola sp. nov., isolated from green algae.</title>
        <authorList>
            <person name="Wang C."/>
        </authorList>
    </citation>
    <scope>NUCLEOTIDE SEQUENCE [LARGE SCALE GENOMIC DNA]</scope>
    <source>
        <strain evidence="2 3">1151</strain>
    </source>
</reference>
<dbReference type="PANTHER" id="PTHR34980:SF2">
    <property type="entry name" value="INNER MEMBRANE PROTEIN YHAH-RELATED"/>
    <property type="match status" value="1"/>
</dbReference>
<dbReference type="Proteomes" id="UP000777935">
    <property type="component" value="Unassembled WGS sequence"/>
</dbReference>
<name>A0ABX2IM62_9RHOB</name>
<keyword evidence="3" id="KW-1185">Reference proteome</keyword>
<feature type="transmembrane region" description="Helical" evidence="1">
    <location>
        <begin position="60"/>
        <end position="86"/>
    </location>
</feature>
<evidence type="ECO:0000313" key="3">
    <source>
        <dbReference type="Proteomes" id="UP000777935"/>
    </source>
</evidence>
<feature type="transmembrane region" description="Helical" evidence="1">
    <location>
        <begin position="24"/>
        <end position="48"/>
    </location>
</feature>
<proteinExistence type="predicted"/>
<comment type="caution">
    <text evidence="2">The sequence shown here is derived from an EMBL/GenBank/DDBJ whole genome shotgun (WGS) entry which is preliminary data.</text>
</comment>
<dbReference type="InterPro" id="IPR008523">
    <property type="entry name" value="DUF805"/>
</dbReference>
<dbReference type="EMBL" id="JABUFE010000002">
    <property type="protein sequence ID" value="NSX53973.1"/>
    <property type="molecule type" value="Genomic_DNA"/>
</dbReference>
<dbReference type="Pfam" id="PF05656">
    <property type="entry name" value="DUF805"/>
    <property type="match status" value="1"/>
</dbReference>
<keyword evidence="1" id="KW-0812">Transmembrane</keyword>
<evidence type="ECO:0000313" key="2">
    <source>
        <dbReference type="EMBL" id="NSX53973.1"/>
    </source>
</evidence>
<keyword evidence="1" id="KW-1133">Transmembrane helix</keyword>
<sequence>MEFTKALKHNMVKPFEGRASRSEFWWFFLWFFILGIGGTILLFVVFIGPIAASASMDSDAAAAGAAVGGLIGIIFMPILYMMIGWMALALICTSIRRLHDQNKSGWWYLIGLVPFVGGIVLLVFYCLPGTPGPNRFGPDPLQNTDEDVFS</sequence>
<gene>
    <name evidence="2" type="ORF">HRQ87_04070</name>
</gene>
<keyword evidence="1" id="KW-0472">Membrane</keyword>
<protein>
    <submittedName>
        <fullName evidence="2">DUF805 domain-containing protein</fullName>
    </submittedName>
</protein>